<keyword evidence="3" id="KW-0067">ATP-binding</keyword>
<keyword evidence="2" id="KW-0547">Nucleotide-binding</keyword>
<evidence type="ECO:0000259" key="8">
    <source>
        <dbReference type="PROSITE" id="PS50045"/>
    </source>
</evidence>
<keyword evidence="1 7" id="KW-0597">Phosphoprotein</keyword>
<accession>A0A4P6HJX1</accession>
<dbReference type="Pfam" id="PF00072">
    <property type="entry name" value="Response_reg"/>
    <property type="match status" value="1"/>
</dbReference>
<sequence length="460" mass="50240">MSIGPQQTRKTILVVDDDPHILEVLEVRLVSAGYDVVPAANGLEALEVLSRQPVRLVISDMRMPGMDGMRMLEEMERRGIKLPIIFLTAHGSIPGAVEAIKHGAVDYLTKPFDGQELLARVTDVFAKAAGLDAAKTIKAGDGGQLGETGLVGQSQAMRDLAALIERVAPRDVNVLVLGESGTGKELVANLIHRRSARKNGPIVTVDCGSTPAGLLESELFGHVKGSFTHAVKDKKGLIEQANQGTLFLDEIGNISTEMQVRLLRFLENHKIRRIGDVREIQVDCRVIAATNADIFEQVAEGVFREDLLYRLKVVTINVPPLRERREDIPILAEHFARQFCAAQGMPPVTIPTETMAYLTAYPWPGNVRQLRNALEAGVVLGSDGVLAPQDLQLPLAGKGPDRSPDNLSLDQSEKAAIVRALEQAGWVQKEAAPLLGVSRRALNYKIQKYGIEIPKRRVKK</sequence>
<dbReference type="PROSITE" id="PS50045">
    <property type="entry name" value="SIGMA54_INTERACT_4"/>
    <property type="match status" value="1"/>
</dbReference>
<dbReference type="Gene3D" id="3.40.50.300">
    <property type="entry name" value="P-loop containing nucleotide triphosphate hydrolases"/>
    <property type="match status" value="1"/>
</dbReference>
<dbReference type="FunFam" id="3.40.50.2300:FF:000018">
    <property type="entry name" value="DNA-binding transcriptional regulator NtrC"/>
    <property type="match status" value="1"/>
</dbReference>
<evidence type="ECO:0000259" key="9">
    <source>
        <dbReference type="PROSITE" id="PS50110"/>
    </source>
</evidence>
<evidence type="ECO:0000256" key="5">
    <source>
        <dbReference type="ARBA" id="ARBA00023015"/>
    </source>
</evidence>
<feature type="modified residue" description="4-aspartylphosphate" evidence="7">
    <location>
        <position position="60"/>
    </location>
</feature>
<evidence type="ECO:0000256" key="2">
    <source>
        <dbReference type="ARBA" id="ARBA00022741"/>
    </source>
</evidence>
<reference evidence="10 11" key="1">
    <citation type="submission" date="2018-02" db="EMBL/GenBank/DDBJ databases">
        <title>Genome sequence of Desulfovibrio carbinolicus DSM 3852.</title>
        <authorList>
            <person name="Wilbanks E."/>
            <person name="Skennerton C.T."/>
            <person name="Orphan V.J."/>
        </authorList>
    </citation>
    <scope>NUCLEOTIDE SEQUENCE [LARGE SCALE GENOMIC DNA]</scope>
    <source>
        <strain evidence="10 11">DSM 3852</strain>
    </source>
</reference>
<dbReference type="PROSITE" id="PS00675">
    <property type="entry name" value="SIGMA54_INTERACT_1"/>
    <property type="match status" value="1"/>
</dbReference>
<dbReference type="RefSeq" id="WP_129352007.1">
    <property type="nucleotide sequence ID" value="NZ_CP026538.1"/>
</dbReference>
<dbReference type="InterPro" id="IPR003593">
    <property type="entry name" value="AAA+_ATPase"/>
</dbReference>
<gene>
    <name evidence="10" type="ORF">C3Y92_09430</name>
</gene>
<keyword evidence="6" id="KW-0804">Transcription</keyword>
<keyword evidence="5" id="KW-0805">Transcription regulation</keyword>
<dbReference type="OrthoDB" id="9763792at2"/>
<dbReference type="InterPro" id="IPR058031">
    <property type="entry name" value="AAA_lid_NorR"/>
</dbReference>
<feature type="domain" description="Response regulatory" evidence="9">
    <location>
        <begin position="11"/>
        <end position="125"/>
    </location>
</feature>
<name>A0A4P6HJX1_9BACT</name>
<dbReference type="InterPro" id="IPR027417">
    <property type="entry name" value="P-loop_NTPase"/>
</dbReference>
<evidence type="ECO:0000256" key="3">
    <source>
        <dbReference type="ARBA" id="ARBA00022840"/>
    </source>
</evidence>
<dbReference type="SUPFAM" id="SSF46689">
    <property type="entry name" value="Homeodomain-like"/>
    <property type="match status" value="1"/>
</dbReference>
<dbReference type="Gene3D" id="3.40.50.2300">
    <property type="match status" value="1"/>
</dbReference>
<proteinExistence type="predicted"/>
<dbReference type="Gene3D" id="1.10.10.60">
    <property type="entry name" value="Homeodomain-like"/>
    <property type="match status" value="1"/>
</dbReference>
<dbReference type="InterPro" id="IPR002078">
    <property type="entry name" value="Sigma_54_int"/>
</dbReference>
<dbReference type="InterPro" id="IPR002197">
    <property type="entry name" value="HTH_Fis"/>
</dbReference>
<dbReference type="GO" id="GO:0000160">
    <property type="term" value="P:phosphorelay signal transduction system"/>
    <property type="evidence" value="ECO:0007669"/>
    <property type="project" value="UniProtKB-KW"/>
</dbReference>
<evidence type="ECO:0000256" key="7">
    <source>
        <dbReference type="PROSITE-ProRule" id="PRU00169"/>
    </source>
</evidence>
<dbReference type="PRINTS" id="PR01590">
    <property type="entry name" value="HTHFIS"/>
</dbReference>
<dbReference type="InterPro" id="IPR009057">
    <property type="entry name" value="Homeodomain-like_sf"/>
</dbReference>
<feature type="domain" description="Sigma-54 factor interaction" evidence="8">
    <location>
        <begin position="150"/>
        <end position="379"/>
    </location>
</feature>
<evidence type="ECO:0000313" key="11">
    <source>
        <dbReference type="Proteomes" id="UP000293296"/>
    </source>
</evidence>
<dbReference type="InterPro" id="IPR011006">
    <property type="entry name" value="CheY-like_superfamily"/>
</dbReference>
<evidence type="ECO:0000256" key="1">
    <source>
        <dbReference type="ARBA" id="ARBA00022553"/>
    </source>
</evidence>
<keyword evidence="11" id="KW-1185">Reference proteome</keyword>
<dbReference type="InterPro" id="IPR025662">
    <property type="entry name" value="Sigma_54_int_dom_ATP-bd_1"/>
</dbReference>
<dbReference type="SMART" id="SM00448">
    <property type="entry name" value="REC"/>
    <property type="match status" value="1"/>
</dbReference>
<dbReference type="PANTHER" id="PTHR32071">
    <property type="entry name" value="TRANSCRIPTIONAL REGULATORY PROTEIN"/>
    <property type="match status" value="1"/>
</dbReference>
<dbReference type="EMBL" id="CP026538">
    <property type="protein sequence ID" value="QAZ67431.1"/>
    <property type="molecule type" value="Genomic_DNA"/>
</dbReference>
<dbReference type="SUPFAM" id="SSF52172">
    <property type="entry name" value="CheY-like"/>
    <property type="match status" value="1"/>
</dbReference>
<dbReference type="GO" id="GO:0006355">
    <property type="term" value="P:regulation of DNA-templated transcription"/>
    <property type="evidence" value="ECO:0007669"/>
    <property type="project" value="InterPro"/>
</dbReference>
<protein>
    <submittedName>
        <fullName evidence="10">Sigma-54-dependent Fis family transcriptional regulator</fullName>
    </submittedName>
</protein>
<dbReference type="SUPFAM" id="SSF52540">
    <property type="entry name" value="P-loop containing nucleoside triphosphate hydrolases"/>
    <property type="match status" value="1"/>
</dbReference>
<dbReference type="Pfam" id="PF02954">
    <property type="entry name" value="HTH_8"/>
    <property type="match status" value="1"/>
</dbReference>
<evidence type="ECO:0000313" key="10">
    <source>
        <dbReference type="EMBL" id="QAZ67431.1"/>
    </source>
</evidence>
<dbReference type="GO" id="GO:0005524">
    <property type="term" value="F:ATP binding"/>
    <property type="evidence" value="ECO:0007669"/>
    <property type="project" value="UniProtKB-KW"/>
</dbReference>
<keyword evidence="4" id="KW-0902">Two-component regulatory system</keyword>
<dbReference type="InterPro" id="IPR025944">
    <property type="entry name" value="Sigma_54_int_dom_CS"/>
</dbReference>
<dbReference type="PROSITE" id="PS00688">
    <property type="entry name" value="SIGMA54_INTERACT_3"/>
    <property type="match status" value="1"/>
</dbReference>
<dbReference type="KEGG" id="dcb:C3Y92_09430"/>
<dbReference type="PROSITE" id="PS50110">
    <property type="entry name" value="RESPONSE_REGULATORY"/>
    <property type="match status" value="1"/>
</dbReference>
<dbReference type="Pfam" id="PF00158">
    <property type="entry name" value="Sigma54_activat"/>
    <property type="match status" value="1"/>
</dbReference>
<dbReference type="CDD" id="cd00009">
    <property type="entry name" value="AAA"/>
    <property type="match status" value="1"/>
</dbReference>
<dbReference type="GO" id="GO:0043565">
    <property type="term" value="F:sequence-specific DNA binding"/>
    <property type="evidence" value="ECO:0007669"/>
    <property type="project" value="InterPro"/>
</dbReference>
<dbReference type="Proteomes" id="UP000293296">
    <property type="component" value="Chromosome"/>
</dbReference>
<evidence type="ECO:0000256" key="4">
    <source>
        <dbReference type="ARBA" id="ARBA00023012"/>
    </source>
</evidence>
<dbReference type="InterPro" id="IPR001789">
    <property type="entry name" value="Sig_transdc_resp-reg_receiver"/>
</dbReference>
<dbReference type="Pfam" id="PF25601">
    <property type="entry name" value="AAA_lid_14"/>
    <property type="match status" value="1"/>
</dbReference>
<dbReference type="AlphaFoldDB" id="A0A4P6HJX1"/>
<dbReference type="Gene3D" id="1.10.8.60">
    <property type="match status" value="1"/>
</dbReference>
<dbReference type="FunFam" id="3.40.50.300:FF:000006">
    <property type="entry name" value="DNA-binding transcriptional regulator NtrC"/>
    <property type="match status" value="1"/>
</dbReference>
<organism evidence="10 11">
    <name type="scientific">Solidesulfovibrio carbinolicus</name>
    <dbReference type="NCBI Taxonomy" id="296842"/>
    <lineage>
        <taxon>Bacteria</taxon>
        <taxon>Pseudomonadati</taxon>
        <taxon>Thermodesulfobacteriota</taxon>
        <taxon>Desulfovibrionia</taxon>
        <taxon>Desulfovibrionales</taxon>
        <taxon>Desulfovibrionaceae</taxon>
        <taxon>Solidesulfovibrio</taxon>
    </lineage>
</organism>
<evidence type="ECO:0000256" key="6">
    <source>
        <dbReference type="ARBA" id="ARBA00023163"/>
    </source>
</evidence>
<dbReference type="SMART" id="SM00382">
    <property type="entry name" value="AAA"/>
    <property type="match status" value="1"/>
</dbReference>